<evidence type="ECO:0000256" key="1">
    <source>
        <dbReference type="SAM" id="MobiDB-lite"/>
    </source>
</evidence>
<feature type="transmembrane region" description="Helical" evidence="2">
    <location>
        <begin position="94"/>
        <end position="113"/>
    </location>
</feature>
<keyword evidence="4" id="KW-1185">Reference proteome</keyword>
<dbReference type="Proteomes" id="UP000606786">
    <property type="component" value="Unassembled WGS sequence"/>
</dbReference>
<dbReference type="AlphaFoldDB" id="A0A811UXH0"/>
<keyword evidence="2" id="KW-1133">Transmembrane helix</keyword>
<dbReference type="EMBL" id="CAJHJT010000034">
    <property type="protein sequence ID" value="CAD7003018.1"/>
    <property type="molecule type" value="Genomic_DNA"/>
</dbReference>
<keyword evidence="2" id="KW-0812">Transmembrane</keyword>
<organism evidence="3 4">
    <name type="scientific">Ceratitis capitata</name>
    <name type="common">Mediterranean fruit fly</name>
    <name type="synonym">Tephritis capitata</name>
    <dbReference type="NCBI Taxonomy" id="7213"/>
    <lineage>
        <taxon>Eukaryota</taxon>
        <taxon>Metazoa</taxon>
        <taxon>Ecdysozoa</taxon>
        <taxon>Arthropoda</taxon>
        <taxon>Hexapoda</taxon>
        <taxon>Insecta</taxon>
        <taxon>Pterygota</taxon>
        <taxon>Neoptera</taxon>
        <taxon>Endopterygota</taxon>
        <taxon>Diptera</taxon>
        <taxon>Brachycera</taxon>
        <taxon>Muscomorpha</taxon>
        <taxon>Tephritoidea</taxon>
        <taxon>Tephritidae</taxon>
        <taxon>Ceratitis</taxon>
        <taxon>Ceratitis</taxon>
    </lineage>
</organism>
<accession>A0A811UXH0</accession>
<feature type="region of interest" description="Disordered" evidence="1">
    <location>
        <begin position="1"/>
        <end position="39"/>
    </location>
</feature>
<evidence type="ECO:0000256" key="2">
    <source>
        <dbReference type="SAM" id="Phobius"/>
    </source>
</evidence>
<protein>
    <submittedName>
        <fullName evidence="3">(Mediterranean fruit fly) hypothetical protein</fullName>
    </submittedName>
</protein>
<proteinExistence type="predicted"/>
<sequence>MPAHYLINDRTKQTTETPHPHTHQPTNQPANQPANEAARSGKVHSNCAVSVLRGLIWRLLSASFITPALSACRFVCRSHTSGNNINNQLHQPQILSLSFIHFVSFILFIYLLASSFDSATVATAAAACHSVHMPHFALS</sequence>
<reference evidence="3" key="1">
    <citation type="submission" date="2020-11" db="EMBL/GenBank/DDBJ databases">
        <authorList>
            <person name="Whitehead M."/>
        </authorList>
    </citation>
    <scope>NUCLEOTIDE SEQUENCE</scope>
    <source>
        <strain evidence="3">EGII</strain>
    </source>
</reference>
<evidence type="ECO:0000313" key="4">
    <source>
        <dbReference type="Proteomes" id="UP000606786"/>
    </source>
</evidence>
<feature type="compositionally biased region" description="Low complexity" evidence="1">
    <location>
        <begin position="23"/>
        <end position="38"/>
    </location>
</feature>
<evidence type="ECO:0000313" key="3">
    <source>
        <dbReference type="EMBL" id="CAD7003018.1"/>
    </source>
</evidence>
<gene>
    <name evidence="3" type="ORF">CCAP1982_LOCUS11481</name>
</gene>
<name>A0A811UXH0_CERCA</name>
<keyword evidence="2" id="KW-0472">Membrane</keyword>
<comment type="caution">
    <text evidence="3">The sequence shown here is derived from an EMBL/GenBank/DDBJ whole genome shotgun (WGS) entry which is preliminary data.</text>
</comment>